<evidence type="ECO:0000256" key="4">
    <source>
        <dbReference type="ARBA" id="ARBA00022729"/>
    </source>
</evidence>
<evidence type="ECO:0000313" key="11">
    <source>
        <dbReference type="Proteomes" id="UP000027215"/>
    </source>
</evidence>
<feature type="domain" description="Glycoside hydrolase family 29 N-terminal" evidence="9">
    <location>
        <begin position="72"/>
        <end position="324"/>
    </location>
</feature>
<dbReference type="KEGG" id="xfs:D934_01355"/>
<dbReference type="GO" id="GO:0005764">
    <property type="term" value="C:lysosome"/>
    <property type="evidence" value="ECO:0007669"/>
    <property type="project" value="TreeGrafter"/>
</dbReference>
<dbReference type="InterPro" id="IPR017853">
    <property type="entry name" value="GH"/>
</dbReference>
<dbReference type="Gene3D" id="3.20.20.80">
    <property type="entry name" value="Glycosidases"/>
    <property type="match status" value="1"/>
</dbReference>
<evidence type="ECO:0000256" key="3">
    <source>
        <dbReference type="ARBA" id="ARBA00012662"/>
    </source>
</evidence>
<feature type="domain" description="F5/8 type C" evidence="8">
    <location>
        <begin position="348"/>
        <end position="447"/>
    </location>
</feature>
<dbReference type="HOGENOM" id="CLU_002934_7_1_6"/>
<dbReference type="InterPro" id="IPR008979">
    <property type="entry name" value="Galactose-bd-like_sf"/>
</dbReference>
<dbReference type="InterPro" id="IPR057739">
    <property type="entry name" value="Glyco_hydro_29_N"/>
</dbReference>
<evidence type="ECO:0000256" key="1">
    <source>
        <dbReference type="ARBA" id="ARBA00004071"/>
    </source>
</evidence>
<keyword evidence="4 7" id="KW-0732">Signal</keyword>
<dbReference type="EMBL" id="CP006696">
    <property type="protein sequence ID" value="AIC10971.1"/>
    <property type="molecule type" value="Genomic_DNA"/>
</dbReference>
<keyword evidence="6" id="KW-0326">Glycosidase</keyword>
<evidence type="ECO:0000256" key="7">
    <source>
        <dbReference type="SAM" id="SignalP"/>
    </source>
</evidence>
<feature type="signal peptide" evidence="7">
    <location>
        <begin position="1"/>
        <end position="28"/>
    </location>
</feature>
<dbReference type="SUPFAM" id="SSF51445">
    <property type="entry name" value="(Trans)glycosidases"/>
    <property type="match status" value="1"/>
</dbReference>
<dbReference type="PATRIC" id="fig|155920.8.peg.325"/>
<organism evidence="10 11">
    <name type="scientific">Xylella fastidiosa subsp. sandyi Ann-1</name>
    <dbReference type="NCBI Taxonomy" id="155920"/>
    <lineage>
        <taxon>Bacteria</taxon>
        <taxon>Pseudomonadati</taxon>
        <taxon>Pseudomonadota</taxon>
        <taxon>Gammaproteobacteria</taxon>
        <taxon>Lysobacterales</taxon>
        <taxon>Lysobacteraceae</taxon>
        <taxon>Xylella</taxon>
    </lineage>
</organism>
<sequence>MTQSSLFASLRVLIGFCLAALICPVAIAQNVAVMKPSPQQIAWQDLEFGVIVHFNPNTWLDQEWGDGSASPKVFNPMHVDPGQWARAAKAAGAKYLILVAKHHDGFALWPTAQSEYSVKNSPWMGGKGDVVKLTAAAVRQQGMGFGIYLSPWDRHEPKYANVDAYNQFYAAQLVELASHYGPLTEWWLDGAGSAGHEYDFDKYLEQLRTYQPNTMVFADTALFKYGDIRWVGNEAGVIEGENWNVIDRHGDLRWRPVEVDTPLHRLEWFWHPNNERTLKSVDELLAIWEKSVGRGGQLVLGIAPDTRGLLPEADVKRLQAMGAAIQARYGAGKNLVPVHLKNHQAIVAAVDGDVDTFWSAPHGSHSAMLELHFKQPITFDISLTMEWLNDGQLVHKYAIEVWQKGKWVRVAQAQAIGKMKIDHFGSLTASRVRLNILSSADAAHIREFQLFNIGNSRAAH</sequence>
<dbReference type="EC" id="3.2.1.51" evidence="3"/>
<evidence type="ECO:0000256" key="5">
    <source>
        <dbReference type="ARBA" id="ARBA00022801"/>
    </source>
</evidence>
<name>A0A060HC87_XYLFS</name>
<gene>
    <name evidence="10" type="ORF">D934_01355</name>
</gene>
<dbReference type="Proteomes" id="UP000027215">
    <property type="component" value="Chromosome"/>
</dbReference>
<comment type="function">
    <text evidence="1">Alpha-L-fucosidase is responsible for hydrolyzing the alpha-1,6-linked fucose joined to the reducing-end N-acetylglucosamine of the carbohydrate moieties of glycoproteins.</text>
</comment>
<dbReference type="RefSeq" id="WP_020851798.1">
    <property type="nucleotide sequence ID" value="NZ_CP006696.1"/>
</dbReference>
<dbReference type="SMART" id="SM00812">
    <property type="entry name" value="Alpha_L_fucos"/>
    <property type="match status" value="1"/>
</dbReference>
<dbReference type="Pfam" id="PF01120">
    <property type="entry name" value="Alpha_L_fucos"/>
    <property type="match status" value="1"/>
</dbReference>
<dbReference type="GO" id="GO:0004560">
    <property type="term" value="F:alpha-L-fucosidase activity"/>
    <property type="evidence" value="ECO:0007669"/>
    <property type="project" value="InterPro"/>
</dbReference>
<dbReference type="SUPFAM" id="SSF49785">
    <property type="entry name" value="Galactose-binding domain-like"/>
    <property type="match status" value="1"/>
</dbReference>
<dbReference type="PRINTS" id="PR00741">
    <property type="entry name" value="GLHYDRLASE29"/>
</dbReference>
<evidence type="ECO:0000256" key="6">
    <source>
        <dbReference type="ARBA" id="ARBA00023295"/>
    </source>
</evidence>
<evidence type="ECO:0000259" key="9">
    <source>
        <dbReference type="Pfam" id="PF01120"/>
    </source>
</evidence>
<dbReference type="GO" id="GO:0016139">
    <property type="term" value="P:glycoside catabolic process"/>
    <property type="evidence" value="ECO:0007669"/>
    <property type="project" value="TreeGrafter"/>
</dbReference>
<dbReference type="AlphaFoldDB" id="A0A060HC87"/>
<evidence type="ECO:0000256" key="2">
    <source>
        <dbReference type="ARBA" id="ARBA00007951"/>
    </source>
</evidence>
<comment type="similarity">
    <text evidence="2">Belongs to the glycosyl hydrolase 29 family.</text>
</comment>
<feature type="chain" id="PRO_5001583086" description="alpha-L-fucosidase" evidence="7">
    <location>
        <begin position="29"/>
        <end position="460"/>
    </location>
</feature>
<proteinExistence type="inferred from homology"/>
<dbReference type="InterPro" id="IPR000421">
    <property type="entry name" value="FA58C"/>
</dbReference>
<evidence type="ECO:0000259" key="8">
    <source>
        <dbReference type="Pfam" id="PF00754"/>
    </source>
</evidence>
<dbReference type="GO" id="GO:0006004">
    <property type="term" value="P:fucose metabolic process"/>
    <property type="evidence" value="ECO:0007669"/>
    <property type="project" value="InterPro"/>
</dbReference>
<dbReference type="PANTHER" id="PTHR10030:SF37">
    <property type="entry name" value="ALPHA-L-FUCOSIDASE-RELATED"/>
    <property type="match status" value="1"/>
</dbReference>
<dbReference type="Pfam" id="PF00754">
    <property type="entry name" value="F5_F8_type_C"/>
    <property type="match status" value="1"/>
</dbReference>
<accession>A0A060HC87</accession>
<dbReference type="Gene3D" id="2.60.120.260">
    <property type="entry name" value="Galactose-binding domain-like"/>
    <property type="match status" value="1"/>
</dbReference>
<evidence type="ECO:0000313" key="10">
    <source>
        <dbReference type="EMBL" id="AIC10971.1"/>
    </source>
</evidence>
<protein>
    <recommendedName>
        <fullName evidence="3">alpha-L-fucosidase</fullName>
        <ecNumber evidence="3">3.2.1.51</ecNumber>
    </recommendedName>
</protein>
<keyword evidence="5" id="KW-0378">Hydrolase</keyword>
<dbReference type="InterPro" id="IPR000933">
    <property type="entry name" value="Glyco_hydro_29"/>
</dbReference>
<dbReference type="PANTHER" id="PTHR10030">
    <property type="entry name" value="ALPHA-L-FUCOSIDASE"/>
    <property type="match status" value="1"/>
</dbReference>
<reference evidence="10 11" key="1">
    <citation type="submission" date="2013-08" db="EMBL/GenBank/DDBJ databases">
        <authorList>
            <person name="Stouthamer R."/>
            <person name="Nunney L."/>
        </authorList>
    </citation>
    <scope>NUCLEOTIDE SEQUENCE [LARGE SCALE GENOMIC DNA]</scope>
    <source>
        <strain evidence="11">ann-1</strain>
    </source>
</reference>
<dbReference type="InterPro" id="IPR016286">
    <property type="entry name" value="FUC_metazoa-typ"/>
</dbReference>